<evidence type="ECO:0000256" key="3">
    <source>
        <dbReference type="ARBA" id="ARBA00022692"/>
    </source>
</evidence>
<feature type="transmembrane region" description="Helical" evidence="7">
    <location>
        <begin position="256"/>
        <end position="282"/>
    </location>
</feature>
<dbReference type="OMA" id="PARSKWC"/>
<comment type="domain">
    <text evidence="7">The DHHC domain is required for palmitoyltransferase activity.</text>
</comment>
<dbReference type="OrthoDB" id="9909019at2759"/>
<feature type="transmembrane region" description="Helical" evidence="7">
    <location>
        <begin position="199"/>
        <end position="226"/>
    </location>
</feature>
<dbReference type="GO" id="GO:0005783">
    <property type="term" value="C:endoplasmic reticulum"/>
    <property type="evidence" value="ECO:0007669"/>
    <property type="project" value="TreeGrafter"/>
</dbReference>
<feature type="transmembrane region" description="Helical" evidence="7">
    <location>
        <begin position="6"/>
        <end position="24"/>
    </location>
</feature>
<dbReference type="AlphaFoldDB" id="A0A0L0D8Y6"/>
<evidence type="ECO:0000259" key="8">
    <source>
        <dbReference type="Pfam" id="PF01529"/>
    </source>
</evidence>
<name>A0A0L0D8Y6_THETB</name>
<feature type="domain" description="Palmitoyltransferase DHHC" evidence="8">
    <location>
        <begin position="153"/>
        <end position="299"/>
    </location>
</feature>
<dbReference type="eggNOG" id="KOG1312">
    <property type="taxonomic scope" value="Eukaryota"/>
</dbReference>
<dbReference type="PANTHER" id="PTHR22883">
    <property type="entry name" value="ZINC FINGER DHHC DOMAIN CONTAINING PROTEIN"/>
    <property type="match status" value="1"/>
</dbReference>
<gene>
    <name evidence="9" type="ORF">AMSG_04587</name>
</gene>
<dbReference type="RefSeq" id="XP_013758262.1">
    <property type="nucleotide sequence ID" value="XM_013902808.1"/>
</dbReference>
<dbReference type="PROSITE" id="PS50216">
    <property type="entry name" value="DHHC"/>
    <property type="match status" value="1"/>
</dbReference>
<dbReference type="Proteomes" id="UP000054408">
    <property type="component" value="Unassembled WGS sequence"/>
</dbReference>
<accession>A0A0L0D8Y6</accession>
<comment type="catalytic activity">
    <reaction evidence="7">
        <text>L-cysteinyl-[protein] + hexadecanoyl-CoA = S-hexadecanoyl-L-cysteinyl-[protein] + CoA</text>
        <dbReference type="Rhea" id="RHEA:36683"/>
        <dbReference type="Rhea" id="RHEA-COMP:10131"/>
        <dbReference type="Rhea" id="RHEA-COMP:11032"/>
        <dbReference type="ChEBI" id="CHEBI:29950"/>
        <dbReference type="ChEBI" id="CHEBI:57287"/>
        <dbReference type="ChEBI" id="CHEBI:57379"/>
        <dbReference type="ChEBI" id="CHEBI:74151"/>
        <dbReference type="EC" id="2.3.1.225"/>
    </reaction>
</comment>
<evidence type="ECO:0000313" key="10">
    <source>
        <dbReference type="Proteomes" id="UP000054408"/>
    </source>
</evidence>
<organism evidence="9 10">
    <name type="scientific">Thecamonas trahens ATCC 50062</name>
    <dbReference type="NCBI Taxonomy" id="461836"/>
    <lineage>
        <taxon>Eukaryota</taxon>
        <taxon>Apusozoa</taxon>
        <taxon>Apusomonadida</taxon>
        <taxon>Apusomonadidae</taxon>
        <taxon>Thecamonas</taxon>
    </lineage>
</organism>
<comment type="subcellular location">
    <subcellularLocation>
        <location evidence="1">Membrane</location>
        <topology evidence="1">Multi-pass membrane protein</topology>
    </subcellularLocation>
</comment>
<sequence>MDAMLALVTVYACLIAIVMYIMLCGQTSSLPPLRAAHQFLTSGLWRIVGKGMRMVCGDGVDRSLHYLFATNHRLLSLFYLALVWGGVAIFVLYTLPWIPNPIAPAYHLYLIPLAIVLPNYCFYKAAHTPPGIVDKDNAQPLTSRYPYDGIIFAQKYCSTCKITRPARTKHCSLCGVCVLRFDHHCAWINNCVGEQNHRWFLAFLASTSVLCAYGAYLCTLVLLYIIEMEELFSRYVRGPSGEAIPVSWGVVFKYMLVFHAPIIGVGVFMAVISLTLYCFFLYHLYLIARGTTTAETFKWSDARSDIGYWRWRQSEIRADPDRLAAAKAHAANNPARDLTDVPENELTDADILAMDLPKSLVNIYNRGLAANFAEIMWPKSMVAAEIITEAQSSARPRPKGVKGKKKRR</sequence>
<keyword evidence="4 7" id="KW-1133">Transmembrane helix</keyword>
<dbReference type="GeneID" id="25564124"/>
<keyword evidence="2 7" id="KW-0808">Transferase</keyword>
<dbReference type="GO" id="GO:0005794">
    <property type="term" value="C:Golgi apparatus"/>
    <property type="evidence" value="ECO:0007669"/>
    <property type="project" value="TreeGrafter"/>
</dbReference>
<proteinExistence type="inferred from homology"/>
<dbReference type="GO" id="GO:0016020">
    <property type="term" value="C:membrane"/>
    <property type="evidence" value="ECO:0007669"/>
    <property type="project" value="UniProtKB-SubCell"/>
</dbReference>
<comment type="similarity">
    <text evidence="7">Belongs to the DHHC palmitoyltransferase family.</text>
</comment>
<dbReference type="GO" id="GO:0006612">
    <property type="term" value="P:protein targeting to membrane"/>
    <property type="evidence" value="ECO:0007669"/>
    <property type="project" value="TreeGrafter"/>
</dbReference>
<keyword evidence="10" id="KW-1185">Reference proteome</keyword>
<evidence type="ECO:0000256" key="2">
    <source>
        <dbReference type="ARBA" id="ARBA00022679"/>
    </source>
</evidence>
<dbReference type="EC" id="2.3.1.225" evidence="7"/>
<dbReference type="InterPro" id="IPR039859">
    <property type="entry name" value="PFA4/ZDH16/20/ERF2-like"/>
</dbReference>
<keyword evidence="3 7" id="KW-0812">Transmembrane</keyword>
<protein>
    <recommendedName>
        <fullName evidence="7">Palmitoyltransferase</fullName>
        <ecNumber evidence="7">2.3.1.225</ecNumber>
    </recommendedName>
</protein>
<keyword evidence="5 7" id="KW-0472">Membrane</keyword>
<evidence type="ECO:0000256" key="4">
    <source>
        <dbReference type="ARBA" id="ARBA00022989"/>
    </source>
</evidence>
<reference evidence="9 10" key="1">
    <citation type="submission" date="2010-05" db="EMBL/GenBank/DDBJ databases">
        <title>The Genome Sequence of Thecamonas trahens ATCC 50062.</title>
        <authorList>
            <consortium name="The Broad Institute Genome Sequencing Platform"/>
            <person name="Russ C."/>
            <person name="Cuomo C."/>
            <person name="Shea T."/>
            <person name="Young S.K."/>
            <person name="Zeng Q."/>
            <person name="Koehrsen M."/>
            <person name="Haas B."/>
            <person name="Borodovsky M."/>
            <person name="Guigo R."/>
            <person name="Alvarado L."/>
            <person name="Berlin A."/>
            <person name="Bochicchio J."/>
            <person name="Borenstein D."/>
            <person name="Chapman S."/>
            <person name="Chen Z."/>
            <person name="Freedman E."/>
            <person name="Gellesch M."/>
            <person name="Goldberg J."/>
            <person name="Griggs A."/>
            <person name="Gujja S."/>
            <person name="Heilman E."/>
            <person name="Heiman D."/>
            <person name="Hepburn T."/>
            <person name="Howarth C."/>
            <person name="Jen D."/>
            <person name="Larson L."/>
            <person name="Mehta T."/>
            <person name="Park D."/>
            <person name="Pearson M."/>
            <person name="Roberts A."/>
            <person name="Saif S."/>
            <person name="Shenoy N."/>
            <person name="Sisk P."/>
            <person name="Stolte C."/>
            <person name="Sykes S."/>
            <person name="Thomson T."/>
            <person name="Walk T."/>
            <person name="White J."/>
            <person name="Yandava C."/>
            <person name="Burger G."/>
            <person name="Gray M.W."/>
            <person name="Holland P.W.H."/>
            <person name="King N."/>
            <person name="Lang F.B.F."/>
            <person name="Roger A.J."/>
            <person name="Ruiz-Trillo I."/>
            <person name="Lander E."/>
            <person name="Nusbaum C."/>
        </authorList>
    </citation>
    <scope>NUCLEOTIDE SEQUENCE [LARGE SCALE GENOMIC DNA]</scope>
    <source>
        <strain evidence="9 10">ATCC 50062</strain>
    </source>
</reference>
<dbReference type="InterPro" id="IPR001594">
    <property type="entry name" value="Palmitoyltrfase_DHHC"/>
</dbReference>
<dbReference type="EMBL" id="GL349452">
    <property type="protein sequence ID" value="KNC48842.1"/>
    <property type="molecule type" value="Genomic_DNA"/>
</dbReference>
<feature type="transmembrane region" description="Helical" evidence="7">
    <location>
        <begin position="77"/>
        <end position="98"/>
    </location>
</feature>
<feature type="transmembrane region" description="Helical" evidence="7">
    <location>
        <begin position="104"/>
        <end position="123"/>
    </location>
</feature>
<keyword evidence="6 7" id="KW-0012">Acyltransferase</keyword>
<evidence type="ECO:0000256" key="5">
    <source>
        <dbReference type="ARBA" id="ARBA00023136"/>
    </source>
</evidence>
<evidence type="ECO:0000256" key="6">
    <source>
        <dbReference type="ARBA" id="ARBA00023315"/>
    </source>
</evidence>
<dbReference type="GO" id="GO:0019706">
    <property type="term" value="F:protein-cysteine S-palmitoyltransferase activity"/>
    <property type="evidence" value="ECO:0007669"/>
    <property type="project" value="UniProtKB-EC"/>
</dbReference>
<evidence type="ECO:0000256" key="1">
    <source>
        <dbReference type="ARBA" id="ARBA00004141"/>
    </source>
</evidence>
<dbReference type="Pfam" id="PF01529">
    <property type="entry name" value="DHHC"/>
    <property type="match status" value="1"/>
</dbReference>
<evidence type="ECO:0000313" key="9">
    <source>
        <dbReference type="EMBL" id="KNC48842.1"/>
    </source>
</evidence>
<evidence type="ECO:0000256" key="7">
    <source>
        <dbReference type="RuleBase" id="RU079119"/>
    </source>
</evidence>